<feature type="binding site" evidence="7">
    <location>
        <begin position="90"/>
        <end position="97"/>
    </location>
    <ligand>
        <name>ATP</name>
        <dbReference type="ChEBI" id="CHEBI:30616"/>
    </ligand>
</feature>
<feature type="domain" description="Kinesin motor" evidence="9">
    <location>
        <begin position="7"/>
        <end position="303"/>
    </location>
</feature>
<evidence type="ECO:0000256" key="1">
    <source>
        <dbReference type="ARBA" id="ARBA00004245"/>
    </source>
</evidence>
<evidence type="ECO:0000256" key="7">
    <source>
        <dbReference type="PROSITE-ProRule" id="PRU00283"/>
    </source>
</evidence>
<dbReference type="Pfam" id="PF00225">
    <property type="entry name" value="Kinesin"/>
    <property type="match status" value="1"/>
</dbReference>
<proteinExistence type="inferred from homology"/>
<evidence type="ECO:0000313" key="11">
    <source>
        <dbReference type="Proteomes" id="UP000518266"/>
    </source>
</evidence>
<keyword evidence="4 7" id="KW-0067">ATP-binding</keyword>
<dbReference type="PANTHER" id="PTHR47969">
    <property type="entry name" value="CHROMOSOME-ASSOCIATED KINESIN KIF4A-RELATED"/>
    <property type="match status" value="1"/>
</dbReference>
<dbReference type="PRINTS" id="PR00380">
    <property type="entry name" value="KINESINHEAVY"/>
</dbReference>
<dbReference type="GO" id="GO:0008017">
    <property type="term" value="F:microtubule binding"/>
    <property type="evidence" value="ECO:0007669"/>
    <property type="project" value="InterPro"/>
</dbReference>
<dbReference type="GO" id="GO:0007018">
    <property type="term" value="P:microtubule-based movement"/>
    <property type="evidence" value="ECO:0007669"/>
    <property type="project" value="InterPro"/>
</dbReference>
<dbReference type="InterPro" id="IPR027417">
    <property type="entry name" value="P-loop_NTPase"/>
</dbReference>
<dbReference type="AlphaFoldDB" id="A0A7J5XGV3"/>
<dbReference type="GO" id="GO:0005874">
    <property type="term" value="C:microtubule"/>
    <property type="evidence" value="ECO:0007669"/>
    <property type="project" value="UniProtKB-KW"/>
</dbReference>
<evidence type="ECO:0000313" key="10">
    <source>
        <dbReference type="EMBL" id="KAF3836312.1"/>
    </source>
</evidence>
<dbReference type="GO" id="GO:0007052">
    <property type="term" value="P:mitotic spindle organization"/>
    <property type="evidence" value="ECO:0007669"/>
    <property type="project" value="TreeGrafter"/>
</dbReference>
<dbReference type="GO" id="GO:0003777">
    <property type="term" value="F:microtubule motor activity"/>
    <property type="evidence" value="ECO:0007669"/>
    <property type="project" value="InterPro"/>
</dbReference>
<comment type="caution">
    <text evidence="10">The sequence shown here is derived from an EMBL/GenBank/DDBJ whole genome shotgun (WGS) entry which is preliminary data.</text>
</comment>
<evidence type="ECO:0000256" key="3">
    <source>
        <dbReference type="ARBA" id="ARBA00022741"/>
    </source>
</evidence>
<keyword evidence="6" id="KW-0206">Cytoskeleton</keyword>
<accession>A0A7J5XGV3</accession>
<evidence type="ECO:0000256" key="2">
    <source>
        <dbReference type="ARBA" id="ARBA00022490"/>
    </source>
</evidence>
<dbReference type="OrthoDB" id="3176171at2759"/>
<keyword evidence="3 7" id="KW-0547">Nucleotide-binding</keyword>
<keyword evidence="8" id="KW-0493">Microtubule</keyword>
<keyword evidence="7 8" id="KW-0505">Motor protein</keyword>
<dbReference type="SUPFAM" id="SSF52540">
    <property type="entry name" value="P-loop containing nucleoside triphosphate hydrolases"/>
    <property type="match status" value="1"/>
</dbReference>
<evidence type="ECO:0000256" key="6">
    <source>
        <dbReference type="ARBA" id="ARBA00023212"/>
    </source>
</evidence>
<dbReference type="EMBL" id="JAAKFY010000024">
    <property type="protein sequence ID" value="KAF3836312.1"/>
    <property type="molecule type" value="Genomic_DNA"/>
</dbReference>
<sequence>MKAHSGEVGVFVRIRPTANFSQDIIECLPDGQIQRSSWSFRLEGVLQDVSQEEVYTRVCRRVVLGALDGYNAREQHGLINSLSGTVLCFGQTGAGKTYTMTGSTESYKQRGIIPRAIQEIYNETLVDLLASLQGSAHPSPRSMVISEEPGRGVFIRGLSLHPVHSEEEALNLLFEGEMNRVIGSHALNRNSSRSHCIFTLHLESRSRTLSDAKYVTSKLNLVDLAGSERLGKTGSEGQMFKEAMYINKSLSFLEQAILALADRRRDHVPFRQTKLTHALKDSLALYTAFCQQNEVHPDKSCCQ</sequence>
<gene>
    <name evidence="10" type="ORF">F7725_028870</name>
</gene>
<dbReference type="GO" id="GO:0005875">
    <property type="term" value="C:microtubule associated complex"/>
    <property type="evidence" value="ECO:0007669"/>
    <property type="project" value="TreeGrafter"/>
</dbReference>
<evidence type="ECO:0000256" key="4">
    <source>
        <dbReference type="ARBA" id="ARBA00022840"/>
    </source>
</evidence>
<dbReference type="PROSITE" id="PS00411">
    <property type="entry name" value="KINESIN_MOTOR_1"/>
    <property type="match status" value="1"/>
</dbReference>
<comment type="similarity">
    <text evidence="7 8">Belongs to the TRAFAC class myosin-kinesin ATPase superfamily. Kinesin family.</text>
</comment>
<name>A0A7J5XGV3_DISMA</name>
<dbReference type="InterPro" id="IPR019821">
    <property type="entry name" value="Kinesin_motor_CS"/>
</dbReference>
<dbReference type="Gene3D" id="3.40.850.10">
    <property type="entry name" value="Kinesin motor domain"/>
    <property type="match status" value="2"/>
</dbReference>
<dbReference type="GO" id="GO:0051231">
    <property type="term" value="P:spindle elongation"/>
    <property type="evidence" value="ECO:0007669"/>
    <property type="project" value="TreeGrafter"/>
</dbReference>
<dbReference type="InterPro" id="IPR001752">
    <property type="entry name" value="Kinesin_motor_dom"/>
</dbReference>
<dbReference type="Proteomes" id="UP000518266">
    <property type="component" value="Unassembled WGS sequence"/>
</dbReference>
<protein>
    <recommendedName>
        <fullName evidence="8">Kinesin-like protein</fullName>
    </recommendedName>
</protein>
<organism evidence="10 11">
    <name type="scientific">Dissostichus mawsoni</name>
    <name type="common">Antarctic cod</name>
    <dbReference type="NCBI Taxonomy" id="36200"/>
    <lineage>
        <taxon>Eukaryota</taxon>
        <taxon>Metazoa</taxon>
        <taxon>Chordata</taxon>
        <taxon>Craniata</taxon>
        <taxon>Vertebrata</taxon>
        <taxon>Euteleostomi</taxon>
        <taxon>Actinopterygii</taxon>
        <taxon>Neopterygii</taxon>
        <taxon>Teleostei</taxon>
        <taxon>Neoteleostei</taxon>
        <taxon>Acanthomorphata</taxon>
        <taxon>Eupercaria</taxon>
        <taxon>Perciformes</taxon>
        <taxon>Notothenioidei</taxon>
        <taxon>Nototheniidae</taxon>
        <taxon>Dissostichus</taxon>
    </lineage>
</organism>
<comment type="subcellular location">
    <subcellularLocation>
        <location evidence="1">Cytoplasm</location>
        <location evidence="1">Cytoskeleton</location>
    </subcellularLocation>
</comment>
<dbReference type="GO" id="GO:0005524">
    <property type="term" value="F:ATP binding"/>
    <property type="evidence" value="ECO:0007669"/>
    <property type="project" value="UniProtKB-UniRule"/>
</dbReference>
<keyword evidence="5" id="KW-0175">Coiled coil</keyword>
<dbReference type="SMART" id="SM00129">
    <property type="entry name" value="KISc"/>
    <property type="match status" value="1"/>
</dbReference>
<keyword evidence="2" id="KW-0963">Cytoplasm</keyword>
<evidence type="ECO:0000259" key="9">
    <source>
        <dbReference type="PROSITE" id="PS50067"/>
    </source>
</evidence>
<dbReference type="PROSITE" id="PS50067">
    <property type="entry name" value="KINESIN_MOTOR_2"/>
    <property type="match status" value="1"/>
</dbReference>
<keyword evidence="11" id="KW-1185">Reference proteome</keyword>
<dbReference type="PANTHER" id="PTHR47969:SF15">
    <property type="entry name" value="CHROMOSOME-ASSOCIATED KINESIN KIF4A-RELATED"/>
    <property type="match status" value="1"/>
</dbReference>
<evidence type="ECO:0000256" key="5">
    <source>
        <dbReference type="ARBA" id="ARBA00023054"/>
    </source>
</evidence>
<dbReference type="InterPro" id="IPR036961">
    <property type="entry name" value="Kinesin_motor_dom_sf"/>
</dbReference>
<dbReference type="InterPro" id="IPR027640">
    <property type="entry name" value="Kinesin-like_fam"/>
</dbReference>
<evidence type="ECO:0000256" key="8">
    <source>
        <dbReference type="RuleBase" id="RU000394"/>
    </source>
</evidence>
<reference evidence="10 11" key="1">
    <citation type="submission" date="2020-03" db="EMBL/GenBank/DDBJ databases">
        <title>Dissostichus mawsoni Genome sequencing and assembly.</title>
        <authorList>
            <person name="Park H."/>
        </authorList>
    </citation>
    <scope>NUCLEOTIDE SEQUENCE [LARGE SCALE GENOMIC DNA]</scope>
    <source>
        <strain evidence="10">DM0001</strain>
        <tissue evidence="10">Muscle</tissue>
    </source>
</reference>